<protein>
    <submittedName>
        <fullName evidence="2">Uncharacterized protein</fullName>
    </submittedName>
</protein>
<reference evidence="2 3" key="1">
    <citation type="submission" date="2019-12" db="EMBL/GenBank/DDBJ databases">
        <authorList>
            <person name="Alioto T."/>
            <person name="Alioto T."/>
            <person name="Gomez Garrido J."/>
        </authorList>
    </citation>
    <scope>NUCLEOTIDE SEQUENCE [LARGE SCALE GENOMIC DNA]</scope>
</reference>
<dbReference type="EMBL" id="CACTIH010009239">
    <property type="protein sequence ID" value="CAA3028101.1"/>
    <property type="molecule type" value="Genomic_DNA"/>
</dbReference>
<accession>A0A8S0VCT3</accession>
<dbReference type="AlphaFoldDB" id="A0A8S0VCT3"/>
<evidence type="ECO:0000256" key="1">
    <source>
        <dbReference type="SAM" id="MobiDB-lite"/>
    </source>
</evidence>
<proteinExistence type="predicted"/>
<dbReference type="Gramene" id="OE9A041908T1">
    <property type="protein sequence ID" value="OE9A041908C1"/>
    <property type="gene ID" value="OE9A041908"/>
</dbReference>
<feature type="region of interest" description="Disordered" evidence="1">
    <location>
        <begin position="123"/>
        <end position="142"/>
    </location>
</feature>
<dbReference type="OrthoDB" id="692030at2759"/>
<dbReference type="PANTHER" id="PTHR37256">
    <property type="entry name" value="E1A-BINDING PROTEIN P400-LIKE"/>
    <property type="match status" value="1"/>
</dbReference>
<organism evidence="2 3">
    <name type="scientific">Olea europaea subsp. europaea</name>
    <dbReference type="NCBI Taxonomy" id="158383"/>
    <lineage>
        <taxon>Eukaryota</taxon>
        <taxon>Viridiplantae</taxon>
        <taxon>Streptophyta</taxon>
        <taxon>Embryophyta</taxon>
        <taxon>Tracheophyta</taxon>
        <taxon>Spermatophyta</taxon>
        <taxon>Magnoliopsida</taxon>
        <taxon>eudicotyledons</taxon>
        <taxon>Gunneridae</taxon>
        <taxon>Pentapetalae</taxon>
        <taxon>asterids</taxon>
        <taxon>lamiids</taxon>
        <taxon>Lamiales</taxon>
        <taxon>Oleaceae</taxon>
        <taxon>Oleeae</taxon>
        <taxon>Olea</taxon>
    </lineage>
</organism>
<name>A0A8S0VCT3_OLEEU</name>
<feature type="compositionally biased region" description="Low complexity" evidence="1">
    <location>
        <begin position="133"/>
        <end position="142"/>
    </location>
</feature>
<gene>
    <name evidence="2" type="ORF">OLEA9_A041908</name>
</gene>
<sequence length="382" mass="43000">MRGRFSSKKGIAKNGGIVIEKVDEINKEPHLSGAYIRSLVKQLTSSRLTKDSAHPKLQEILEGEGISRTKMADHEFSERVQDYPRQHKKQVRRRLPTSRPHQERLLNMAEARREIVTALKFHRAATKQDSEKQQQQNSQLSLKQESLQKNAALVTDFSSFDVNFSDSSEFCPPYNPYTWGLSPITPPVLVQENMNFPLPNQTLGLNLNFHDLKNLDTIAYHSTNNSSIYSYSFPSSSSSSLTLLTPEVIPSMAATSQEGPSSVVATDVADLGLRPAMNDNEMAEIRSIGEQHQMEVNDSLNLVNSAWCFKFLNAMEIGPEEKSEEYGASPFDVVMEFPAWLNANESCLQNLNDYYSDEHLQDSALPCMDIEEIDGMYGDWLA</sequence>
<keyword evidence="3" id="KW-1185">Reference proteome</keyword>
<dbReference type="PANTHER" id="PTHR37256:SF1">
    <property type="entry name" value="MYB-LIKE PROTEIN A"/>
    <property type="match status" value="1"/>
</dbReference>
<evidence type="ECO:0000313" key="3">
    <source>
        <dbReference type="Proteomes" id="UP000594638"/>
    </source>
</evidence>
<dbReference type="Proteomes" id="UP000594638">
    <property type="component" value="Unassembled WGS sequence"/>
</dbReference>
<evidence type="ECO:0000313" key="2">
    <source>
        <dbReference type="EMBL" id="CAA3028101.1"/>
    </source>
</evidence>
<comment type="caution">
    <text evidence="2">The sequence shown here is derived from an EMBL/GenBank/DDBJ whole genome shotgun (WGS) entry which is preliminary data.</text>
</comment>